<evidence type="ECO:0000313" key="4">
    <source>
        <dbReference type="Proteomes" id="UP001138500"/>
    </source>
</evidence>
<sequence>MAAWFIEQPECAKKMYMAMVMAMLPVYIPSVLPINTPLHTLLSVSSIFSMQNSANVCARSTSNTRPSSKNSTAPTSAT</sequence>
<dbReference type="EMBL" id="RIBY02002422">
    <property type="protein sequence ID" value="KAH9815717.1"/>
    <property type="molecule type" value="Genomic_DNA"/>
</dbReference>
<keyword evidence="2" id="KW-0812">Transmembrane</keyword>
<keyword evidence="2" id="KW-1133">Transmembrane helix</keyword>
<organism evidence="3 4">
    <name type="scientific">Teratosphaeria destructans</name>
    <dbReference type="NCBI Taxonomy" id="418781"/>
    <lineage>
        <taxon>Eukaryota</taxon>
        <taxon>Fungi</taxon>
        <taxon>Dikarya</taxon>
        <taxon>Ascomycota</taxon>
        <taxon>Pezizomycotina</taxon>
        <taxon>Dothideomycetes</taxon>
        <taxon>Dothideomycetidae</taxon>
        <taxon>Mycosphaerellales</taxon>
        <taxon>Teratosphaeriaceae</taxon>
        <taxon>Teratosphaeria</taxon>
    </lineage>
</organism>
<reference evidence="3 4" key="2">
    <citation type="journal article" date="2021" name="Curr. Genet.">
        <title>Genetic response to nitrogen starvation in the aggressive Eucalyptus foliar pathogen Teratosphaeria destructans.</title>
        <authorList>
            <person name="Havenga M."/>
            <person name="Wingfield B.D."/>
            <person name="Wingfield M.J."/>
            <person name="Dreyer L.L."/>
            <person name="Roets F."/>
            <person name="Aylward J."/>
        </authorList>
    </citation>
    <scope>NUCLEOTIDE SEQUENCE [LARGE SCALE GENOMIC DNA]</scope>
    <source>
        <strain evidence="3">CMW44962</strain>
    </source>
</reference>
<dbReference type="Proteomes" id="UP001138500">
    <property type="component" value="Unassembled WGS sequence"/>
</dbReference>
<protein>
    <submittedName>
        <fullName evidence="3">Uncharacterized protein</fullName>
    </submittedName>
</protein>
<accession>A0A9W7VYW0</accession>
<keyword evidence="2" id="KW-0472">Membrane</keyword>
<comment type="caution">
    <text evidence="3">The sequence shown here is derived from an EMBL/GenBank/DDBJ whole genome shotgun (WGS) entry which is preliminary data.</text>
</comment>
<proteinExistence type="predicted"/>
<gene>
    <name evidence="3" type="ORF">Tdes44962_MAKER00965</name>
</gene>
<feature type="transmembrane region" description="Helical" evidence="2">
    <location>
        <begin position="15"/>
        <end position="34"/>
    </location>
</feature>
<name>A0A9W7VYW0_9PEZI</name>
<evidence type="ECO:0000256" key="1">
    <source>
        <dbReference type="SAM" id="MobiDB-lite"/>
    </source>
</evidence>
<reference evidence="3 4" key="1">
    <citation type="journal article" date="2018" name="IMA Fungus">
        <title>IMA Genome-F 10: Nine draft genome sequences of Claviceps purpurea s.lat., including C. arundinis, C. humidiphila, and C. cf. spartinae, pseudomolecules for the pitch canker pathogen Fusarium circinatum, draft genome of Davidsoniella eucalypti, Grosmannia galeiformis, Quambalaria eucalypti, and Teratosphaeria destructans.</title>
        <authorList>
            <person name="Wingfield B.D."/>
            <person name="Liu M."/>
            <person name="Nguyen H.D."/>
            <person name="Lane F.A."/>
            <person name="Morgan S.W."/>
            <person name="De Vos L."/>
            <person name="Wilken P.M."/>
            <person name="Duong T.A."/>
            <person name="Aylward J."/>
            <person name="Coetzee M.P."/>
            <person name="Dadej K."/>
            <person name="De Beer Z.W."/>
            <person name="Findlay W."/>
            <person name="Havenga M."/>
            <person name="Kolarik M."/>
            <person name="Menzies J.G."/>
            <person name="Naidoo K."/>
            <person name="Pochopski O."/>
            <person name="Shoukouhi P."/>
            <person name="Santana Q.C."/>
            <person name="Seifert K.A."/>
            <person name="Soal N."/>
            <person name="Steenkamp E.T."/>
            <person name="Tatham C.T."/>
            <person name="van der Nest M.A."/>
            <person name="Wingfield M.J."/>
        </authorList>
    </citation>
    <scope>NUCLEOTIDE SEQUENCE [LARGE SCALE GENOMIC DNA]</scope>
    <source>
        <strain evidence="3">CMW44962</strain>
    </source>
</reference>
<feature type="region of interest" description="Disordered" evidence="1">
    <location>
        <begin position="58"/>
        <end position="78"/>
    </location>
</feature>
<dbReference type="AlphaFoldDB" id="A0A9W7VYW0"/>
<evidence type="ECO:0000313" key="3">
    <source>
        <dbReference type="EMBL" id="KAH9815717.1"/>
    </source>
</evidence>
<evidence type="ECO:0000256" key="2">
    <source>
        <dbReference type="SAM" id="Phobius"/>
    </source>
</evidence>
<keyword evidence="4" id="KW-1185">Reference proteome</keyword>